<feature type="transmembrane region" description="Helical" evidence="3">
    <location>
        <begin position="41"/>
        <end position="63"/>
    </location>
</feature>
<dbReference type="Pfam" id="PF04483">
    <property type="entry name" value="DUF565"/>
    <property type="match status" value="1"/>
</dbReference>
<feature type="transmembrane region" description="Helical" evidence="3">
    <location>
        <begin position="75"/>
        <end position="95"/>
    </location>
</feature>
<organism evidence="4">
    <name type="scientific">Pyropia kanakaensis</name>
    <dbReference type="NCBI Taxonomy" id="139729"/>
    <lineage>
        <taxon>Eukaryota</taxon>
        <taxon>Rhodophyta</taxon>
        <taxon>Bangiophyceae</taxon>
        <taxon>Bangiales</taxon>
        <taxon>Bangiaceae</taxon>
        <taxon>Pyropia</taxon>
    </lineage>
</organism>
<sequence>MIILVIINICHLFQTPLLNIMIKTRLSIFLNYLVKNLNDRLYYSLSDLTTGLISLLLGFFISTGLSTIPGQTGDWGIVAASLIVAATELTSKLVYSRQKRLEIKIDLVNNFKIGITYGLFVDAFKLGS</sequence>
<evidence type="ECO:0000256" key="1">
    <source>
        <dbReference type="ARBA" id="ARBA00009846"/>
    </source>
</evidence>
<geneLocation type="plastid" evidence="4"/>
<keyword evidence="3" id="KW-0472">Membrane</keyword>
<reference evidence="4" key="1">
    <citation type="journal article" date="2014" name="Sci. Rep.">
        <title>Minimally destructive sampling of type specimens of Pyropia (Bangiales, Rhodophyta) recovers complete plastid and mitochondrial genomes.</title>
        <authorList>
            <person name="Hughey J.R."/>
            <person name="Gabrielson P.W."/>
            <person name="Rohmer L."/>
            <person name="Tortolani J."/>
            <person name="Silva M."/>
            <person name="Miller K.A."/>
            <person name="Young J.D."/>
            <person name="Martell C."/>
            <person name="Ruediger E."/>
        </authorList>
    </citation>
    <scope>NUCLEOTIDE SEQUENCE</scope>
</reference>
<name>A0A059XL72_9RHOD</name>
<keyword evidence="4" id="KW-0934">Plastid</keyword>
<comment type="similarity">
    <text evidence="1">Belongs to the ycf20 family.</text>
</comment>
<keyword evidence="3" id="KW-1133">Transmembrane helix</keyword>
<dbReference type="PANTHER" id="PTHR33787:SF4">
    <property type="entry name" value="YCF20-LIKE PROTEIN"/>
    <property type="match status" value="1"/>
</dbReference>
<protein>
    <recommendedName>
        <fullName evidence="2">Uncharacterized protein ycf20</fullName>
    </recommendedName>
</protein>
<evidence type="ECO:0000256" key="2">
    <source>
        <dbReference type="ARBA" id="ARBA00021534"/>
    </source>
</evidence>
<evidence type="ECO:0000313" key="4">
    <source>
        <dbReference type="EMBL" id="AIA21244.1"/>
    </source>
</evidence>
<keyword evidence="3" id="KW-0812">Transmembrane</keyword>
<dbReference type="AlphaFoldDB" id="A0A059XL72"/>
<dbReference type="InterPro" id="IPR007572">
    <property type="entry name" value="Uncharacterised_Ycf20"/>
</dbReference>
<evidence type="ECO:0000256" key="3">
    <source>
        <dbReference type="SAM" id="Phobius"/>
    </source>
</evidence>
<proteinExistence type="inferred from homology"/>
<gene>
    <name evidence="4" type="primary">ycf20</name>
</gene>
<dbReference type="PANTHER" id="PTHR33787">
    <property type="match status" value="1"/>
</dbReference>
<dbReference type="EMBL" id="KJ776836">
    <property type="protein sequence ID" value="AIA21244.1"/>
    <property type="molecule type" value="Genomic_DNA"/>
</dbReference>
<accession>A0A059XL72</accession>